<dbReference type="GO" id="GO:0005886">
    <property type="term" value="C:plasma membrane"/>
    <property type="evidence" value="ECO:0007669"/>
    <property type="project" value="UniProtKB-SubCell"/>
</dbReference>
<keyword evidence="3 6" id="KW-0812">Transmembrane</keyword>
<accession>A0AAD8EI70</accession>
<dbReference type="AlphaFoldDB" id="A0AAD8EI70"/>
<evidence type="ECO:0000256" key="4">
    <source>
        <dbReference type="ARBA" id="ARBA00022989"/>
    </source>
</evidence>
<evidence type="ECO:0000313" key="8">
    <source>
        <dbReference type="Proteomes" id="UP001233999"/>
    </source>
</evidence>
<proteinExistence type="predicted"/>
<evidence type="ECO:0008006" key="9">
    <source>
        <dbReference type="Google" id="ProtNLM"/>
    </source>
</evidence>
<evidence type="ECO:0000256" key="3">
    <source>
        <dbReference type="ARBA" id="ARBA00022692"/>
    </source>
</evidence>
<keyword evidence="8" id="KW-1185">Reference proteome</keyword>
<feature type="transmembrane region" description="Helical" evidence="6">
    <location>
        <begin position="210"/>
        <end position="230"/>
    </location>
</feature>
<reference evidence="7" key="1">
    <citation type="journal article" date="2023" name="IScience">
        <title>Live-bearing cockroach genome reveals convergent evolutionary mechanisms linked to viviparity in insects and beyond.</title>
        <authorList>
            <person name="Fouks B."/>
            <person name="Harrison M.C."/>
            <person name="Mikhailova A.A."/>
            <person name="Marchal E."/>
            <person name="English S."/>
            <person name="Carruthers M."/>
            <person name="Jennings E.C."/>
            <person name="Chiamaka E.L."/>
            <person name="Frigard R.A."/>
            <person name="Pippel M."/>
            <person name="Attardo G.M."/>
            <person name="Benoit J.B."/>
            <person name="Bornberg-Bauer E."/>
            <person name="Tobe S.S."/>
        </authorList>
    </citation>
    <scope>NUCLEOTIDE SEQUENCE</scope>
    <source>
        <strain evidence="7">Stay&amp;Tobe</strain>
    </source>
</reference>
<dbReference type="Proteomes" id="UP001233999">
    <property type="component" value="Unassembled WGS sequence"/>
</dbReference>
<feature type="transmembrane region" description="Helical" evidence="6">
    <location>
        <begin position="177"/>
        <end position="198"/>
    </location>
</feature>
<protein>
    <recommendedName>
        <fullName evidence="9">Gustatory receptor</fullName>
    </recommendedName>
</protein>
<evidence type="ECO:0000256" key="2">
    <source>
        <dbReference type="ARBA" id="ARBA00022475"/>
    </source>
</evidence>
<reference evidence="7" key="2">
    <citation type="submission" date="2023-05" db="EMBL/GenBank/DDBJ databases">
        <authorList>
            <person name="Fouks B."/>
        </authorList>
    </citation>
    <scope>NUCLEOTIDE SEQUENCE</scope>
    <source>
        <strain evidence="7">Stay&amp;Tobe</strain>
        <tissue evidence="7">Testes</tissue>
    </source>
</reference>
<dbReference type="GO" id="GO:0050909">
    <property type="term" value="P:sensory perception of taste"/>
    <property type="evidence" value="ECO:0007669"/>
    <property type="project" value="InterPro"/>
</dbReference>
<keyword evidence="4 6" id="KW-1133">Transmembrane helix</keyword>
<dbReference type="EMBL" id="JASPKZ010004194">
    <property type="protein sequence ID" value="KAJ9590819.1"/>
    <property type="molecule type" value="Genomic_DNA"/>
</dbReference>
<keyword evidence="2" id="KW-1003">Cell membrane</keyword>
<dbReference type="InterPro" id="IPR013604">
    <property type="entry name" value="7TM_chemorcpt"/>
</dbReference>
<dbReference type="Pfam" id="PF08395">
    <property type="entry name" value="7tm_7"/>
    <property type="match status" value="1"/>
</dbReference>
<gene>
    <name evidence="7" type="ORF">L9F63_016150</name>
</gene>
<comment type="caution">
    <text evidence="7">The sequence shown here is derived from an EMBL/GenBank/DDBJ whole genome shotgun (WGS) entry which is preliminary data.</text>
</comment>
<comment type="subcellular location">
    <subcellularLocation>
        <location evidence="1">Cell membrane</location>
        <topology evidence="1">Multi-pass membrane protein</topology>
    </subcellularLocation>
</comment>
<evidence type="ECO:0000256" key="1">
    <source>
        <dbReference type="ARBA" id="ARBA00004651"/>
    </source>
</evidence>
<organism evidence="7 8">
    <name type="scientific">Diploptera punctata</name>
    <name type="common">Pacific beetle cockroach</name>
    <dbReference type="NCBI Taxonomy" id="6984"/>
    <lineage>
        <taxon>Eukaryota</taxon>
        <taxon>Metazoa</taxon>
        <taxon>Ecdysozoa</taxon>
        <taxon>Arthropoda</taxon>
        <taxon>Hexapoda</taxon>
        <taxon>Insecta</taxon>
        <taxon>Pterygota</taxon>
        <taxon>Neoptera</taxon>
        <taxon>Polyneoptera</taxon>
        <taxon>Dictyoptera</taxon>
        <taxon>Blattodea</taxon>
        <taxon>Blaberoidea</taxon>
        <taxon>Blaberidae</taxon>
        <taxon>Diplopterinae</taxon>
        <taxon>Diploptera</taxon>
    </lineage>
</organism>
<feature type="transmembrane region" description="Helical" evidence="6">
    <location>
        <begin position="81"/>
        <end position="99"/>
    </location>
</feature>
<feature type="transmembrane region" description="Helical" evidence="6">
    <location>
        <begin position="14"/>
        <end position="35"/>
    </location>
</feature>
<name>A0AAD8EI70_DIPPU</name>
<feature type="non-terminal residue" evidence="7">
    <location>
        <position position="262"/>
    </location>
</feature>
<keyword evidence="5 6" id="KW-0472">Membrane</keyword>
<evidence type="ECO:0000256" key="5">
    <source>
        <dbReference type="ARBA" id="ARBA00023136"/>
    </source>
</evidence>
<evidence type="ECO:0000313" key="7">
    <source>
        <dbReference type="EMBL" id="KAJ9590819.1"/>
    </source>
</evidence>
<sequence length="262" mass="30303">MRERWSLLTDTSSFGYRILEAASFIFFLPALLVPYTHWFECNKKVNFMNKFKIFEMDYRKVTGEPLLLDLSGVMRKVKTSLLLIVSVFTTLIFLSGRGFKGWQGIPFAYSVSLCAITTGAWCAMARTLEILSEIIMSQLKQNVRELGYNCGEKVREFKMLWLRLAELTQEFGNSLGYSYICHIVVYFVQQVLAVYGFLAEMDKGFTTTRFGFIVSIIMFTYAIFIICSCAHRTTQKVGYEFQRNLQQLGNMFTCGFNEARYE</sequence>
<evidence type="ECO:0000256" key="6">
    <source>
        <dbReference type="SAM" id="Phobius"/>
    </source>
</evidence>